<comment type="catalytic activity">
    <reaction evidence="4">
        <text>N(6)-[(R)-lipoyl]-L-lysyl-[protein] + 3-methyl-2-oxobutanoate + H(+) = N(6)-[(R)-S(8)-2-methylpropanoyldihydrolipoyl]-L-lysyl-[protein] + CO2</text>
        <dbReference type="Rhea" id="RHEA:13457"/>
        <dbReference type="Rhea" id="RHEA-COMP:10474"/>
        <dbReference type="Rhea" id="RHEA-COMP:10497"/>
        <dbReference type="ChEBI" id="CHEBI:11851"/>
        <dbReference type="ChEBI" id="CHEBI:15378"/>
        <dbReference type="ChEBI" id="CHEBI:16526"/>
        <dbReference type="ChEBI" id="CHEBI:83099"/>
        <dbReference type="ChEBI" id="CHEBI:83142"/>
        <dbReference type="EC" id="1.2.4.4"/>
    </reaction>
</comment>
<evidence type="ECO:0000313" key="6">
    <source>
        <dbReference type="EMBL" id="CAA9548142.1"/>
    </source>
</evidence>
<organism evidence="6">
    <name type="scientific">uncultured Thermoleophilia bacterium</name>
    <dbReference type="NCBI Taxonomy" id="1497501"/>
    <lineage>
        <taxon>Bacteria</taxon>
        <taxon>Bacillati</taxon>
        <taxon>Actinomycetota</taxon>
        <taxon>Thermoleophilia</taxon>
        <taxon>environmental samples</taxon>
    </lineage>
</organism>
<dbReference type="GO" id="GO:0009083">
    <property type="term" value="P:branched-chain amino acid catabolic process"/>
    <property type="evidence" value="ECO:0007669"/>
    <property type="project" value="TreeGrafter"/>
</dbReference>
<dbReference type="PANTHER" id="PTHR43380:SF1">
    <property type="entry name" value="2-OXOISOVALERATE DEHYDROGENASE SUBUNIT ALPHA, MITOCHONDRIAL"/>
    <property type="match status" value="1"/>
</dbReference>
<evidence type="ECO:0000256" key="2">
    <source>
        <dbReference type="ARBA" id="ARBA00023002"/>
    </source>
</evidence>
<dbReference type="SUPFAM" id="SSF52518">
    <property type="entry name" value="Thiamin diphosphate-binding fold (THDP-binding)"/>
    <property type="match status" value="1"/>
</dbReference>
<dbReference type="Gene3D" id="3.40.50.970">
    <property type="match status" value="1"/>
</dbReference>
<evidence type="ECO:0000256" key="1">
    <source>
        <dbReference type="ARBA" id="ARBA00001964"/>
    </source>
</evidence>
<evidence type="ECO:0000256" key="3">
    <source>
        <dbReference type="ARBA" id="ARBA00023052"/>
    </source>
</evidence>
<dbReference type="EMBL" id="CADCWC010000374">
    <property type="protein sequence ID" value="CAA9548142.1"/>
    <property type="molecule type" value="Genomic_DNA"/>
</dbReference>
<dbReference type="GO" id="GO:0000287">
    <property type="term" value="F:magnesium ion binding"/>
    <property type="evidence" value="ECO:0007669"/>
    <property type="project" value="UniProtKB-ARBA"/>
</dbReference>
<dbReference type="CDD" id="cd02000">
    <property type="entry name" value="TPP_E1_PDC_ADC_BCADC"/>
    <property type="match status" value="1"/>
</dbReference>
<comment type="cofactor">
    <cofactor evidence="1 4">
        <name>thiamine diphosphate</name>
        <dbReference type="ChEBI" id="CHEBI:58937"/>
    </cofactor>
</comment>
<evidence type="ECO:0000259" key="5">
    <source>
        <dbReference type="Pfam" id="PF00676"/>
    </source>
</evidence>
<protein>
    <recommendedName>
        <fullName evidence="4">2-oxoisovalerate dehydrogenase subunit alpha</fullName>
        <ecNumber evidence="4">1.2.4.4</ecNumber>
    </recommendedName>
    <alternativeName>
        <fullName evidence="4">Branched-chain alpha-keto acid dehydrogenase E1 component alpha chain</fullName>
    </alternativeName>
</protein>
<feature type="domain" description="Dehydrogenase E1 component" evidence="5">
    <location>
        <begin position="34"/>
        <end position="328"/>
    </location>
</feature>
<reference evidence="6" key="1">
    <citation type="submission" date="2020-02" db="EMBL/GenBank/DDBJ databases">
        <authorList>
            <person name="Meier V. D."/>
        </authorList>
    </citation>
    <scope>NUCLEOTIDE SEQUENCE</scope>
    <source>
        <strain evidence="6">AVDCRST_MAG79</strain>
    </source>
</reference>
<comment type="function">
    <text evidence="4">The branched-chain alpha-keto dehydrogenase complex catalyzes the overall conversion of alpha-keto acids to acyl-CoA and CO(2). It contains multiple copies of three enzymatic components: branched-chain alpha-keto acid decarboxylase (E1), lipoamide acyltransferase (E2) and lipoamide dehydrogenase (E3).</text>
</comment>
<dbReference type="InterPro" id="IPR001017">
    <property type="entry name" value="DH_E1"/>
</dbReference>
<accession>A0A6J4UE96</accession>
<sequence length="348" mass="37875">MVAREAAAVATPAEARAAGLDQEDLLLIYRHLLVTRGIEERGHILYRQGKIPGSFYTGRGNEAGAVGVGFAMGLDDVGCPIQRDMGVHIARGTEPWRIFAQYLGRVDGFARGRDGNVHMADFRLGLVAMVSHLPAMAPVAVGAALAFRLRNQPRVAVAWSGDGATSRGDWHEALNFAGVRQLPVVFVIDNNGFAYSTPNALEFPSGRLADRATGYGFEGVVVDGTDVLAVHREARRAIEKAREGGGPTLLEIVTLRMEGHAVHDDAFYVPKGLHEAWAKRDPIERYRAFLAEHVPGFAEERDDAIRLEVKQLLNEAVRRADESPLPDPATVLDGVYVDPAELDAPHHK</sequence>
<evidence type="ECO:0000256" key="4">
    <source>
        <dbReference type="RuleBase" id="RU365014"/>
    </source>
</evidence>
<name>A0A6J4UE96_9ACTN</name>
<dbReference type="PANTHER" id="PTHR43380">
    <property type="entry name" value="2-OXOISOVALERATE DEHYDROGENASE SUBUNIT ALPHA, MITOCHONDRIAL"/>
    <property type="match status" value="1"/>
</dbReference>
<comment type="similarity">
    <text evidence="4">Belongs to the BCKDHA family.</text>
</comment>
<dbReference type="InterPro" id="IPR029061">
    <property type="entry name" value="THDP-binding"/>
</dbReference>
<dbReference type="GO" id="GO:0003863">
    <property type="term" value="F:branched-chain 2-oxo acid dehydrogenase activity"/>
    <property type="evidence" value="ECO:0007669"/>
    <property type="project" value="UniProtKB-EC"/>
</dbReference>
<dbReference type="EC" id="1.2.4.4" evidence="4"/>
<dbReference type="Pfam" id="PF00676">
    <property type="entry name" value="E1_dh"/>
    <property type="match status" value="1"/>
</dbReference>
<keyword evidence="3 4" id="KW-0786">Thiamine pyrophosphate</keyword>
<keyword evidence="2 4" id="KW-0560">Oxidoreductase</keyword>
<dbReference type="AlphaFoldDB" id="A0A6J4UE96"/>
<gene>
    <name evidence="6" type="ORF">AVDCRST_MAG79-2476</name>
</gene>
<dbReference type="InterPro" id="IPR050771">
    <property type="entry name" value="Alpha-ketoacid_DH_E1_comp"/>
</dbReference>
<proteinExistence type="inferred from homology"/>